<dbReference type="AlphaFoldDB" id="A0AA36CEC7"/>
<accession>A0AA36CEC7</accession>
<feature type="non-terminal residue" evidence="1">
    <location>
        <position position="92"/>
    </location>
</feature>
<proteinExistence type="predicted"/>
<evidence type="ECO:0000313" key="1">
    <source>
        <dbReference type="EMBL" id="CAJ0566897.1"/>
    </source>
</evidence>
<dbReference type="Proteomes" id="UP001177023">
    <property type="component" value="Unassembled WGS sequence"/>
</dbReference>
<gene>
    <name evidence="1" type="ORF">MSPICULIGERA_LOCUS5479</name>
</gene>
<sequence>VISHSVDRLETERLSWAELSDVKELLPIANIPSGKLDDFTQRLRETVEFYLSYRPGLSRFPSRLGVTSGFVWDTGSMNTTGSRRTMTACPAC</sequence>
<reference evidence="1" key="1">
    <citation type="submission" date="2023-06" db="EMBL/GenBank/DDBJ databases">
        <authorList>
            <person name="Delattre M."/>
        </authorList>
    </citation>
    <scope>NUCLEOTIDE SEQUENCE</scope>
    <source>
        <strain evidence="1">AF72</strain>
    </source>
</reference>
<name>A0AA36CEC7_9BILA</name>
<comment type="caution">
    <text evidence="1">The sequence shown here is derived from an EMBL/GenBank/DDBJ whole genome shotgun (WGS) entry which is preliminary data.</text>
</comment>
<keyword evidence="2" id="KW-1185">Reference proteome</keyword>
<feature type="non-terminal residue" evidence="1">
    <location>
        <position position="1"/>
    </location>
</feature>
<dbReference type="EMBL" id="CATQJA010001350">
    <property type="protein sequence ID" value="CAJ0566897.1"/>
    <property type="molecule type" value="Genomic_DNA"/>
</dbReference>
<organism evidence="1 2">
    <name type="scientific">Mesorhabditis spiculigera</name>
    <dbReference type="NCBI Taxonomy" id="96644"/>
    <lineage>
        <taxon>Eukaryota</taxon>
        <taxon>Metazoa</taxon>
        <taxon>Ecdysozoa</taxon>
        <taxon>Nematoda</taxon>
        <taxon>Chromadorea</taxon>
        <taxon>Rhabditida</taxon>
        <taxon>Rhabditina</taxon>
        <taxon>Rhabditomorpha</taxon>
        <taxon>Rhabditoidea</taxon>
        <taxon>Rhabditidae</taxon>
        <taxon>Mesorhabditinae</taxon>
        <taxon>Mesorhabditis</taxon>
    </lineage>
</organism>
<protein>
    <submittedName>
        <fullName evidence="1">Uncharacterized protein</fullName>
    </submittedName>
</protein>
<evidence type="ECO:0000313" key="2">
    <source>
        <dbReference type="Proteomes" id="UP001177023"/>
    </source>
</evidence>